<evidence type="ECO:0000256" key="4">
    <source>
        <dbReference type="ARBA" id="ARBA00022989"/>
    </source>
</evidence>
<evidence type="ECO:0000256" key="5">
    <source>
        <dbReference type="ARBA" id="ARBA00023136"/>
    </source>
</evidence>
<name>A0A4R7CCB4_9HYPH</name>
<feature type="transmembrane region" description="Helical" evidence="6">
    <location>
        <begin position="169"/>
        <end position="191"/>
    </location>
</feature>
<dbReference type="InterPro" id="IPR011701">
    <property type="entry name" value="MFS"/>
</dbReference>
<keyword evidence="2" id="KW-1003">Cell membrane</keyword>
<dbReference type="Proteomes" id="UP000295122">
    <property type="component" value="Unassembled WGS sequence"/>
</dbReference>
<feature type="transmembrane region" description="Helical" evidence="6">
    <location>
        <begin position="343"/>
        <end position="365"/>
    </location>
</feature>
<keyword evidence="4 6" id="KW-1133">Transmembrane helix</keyword>
<evidence type="ECO:0000256" key="3">
    <source>
        <dbReference type="ARBA" id="ARBA00022692"/>
    </source>
</evidence>
<dbReference type="AlphaFoldDB" id="A0A4R7CCB4"/>
<feature type="transmembrane region" description="Helical" evidence="6">
    <location>
        <begin position="141"/>
        <end position="163"/>
    </location>
</feature>
<keyword evidence="3 6" id="KW-0812">Transmembrane</keyword>
<dbReference type="SUPFAM" id="SSF103473">
    <property type="entry name" value="MFS general substrate transporter"/>
    <property type="match status" value="1"/>
</dbReference>
<evidence type="ECO:0000256" key="2">
    <source>
        <dbReference type="ARBA" id="ARBA00022475"/>
    </source>
</evidence>
<dbReference type="EMBL" id="SNZR01000011">
    <property type="protein sequence ID" value="TDR94786.1"/>
    <property type="molecule type" value="Genomic_DNA"/>
</dbReference>
<evidence type="ECO:0000313" key="8">
    <source>
        <dbReference type="EMBL" id="TDR94786.1"/>
    </source>
</evidence>
<feature type="transmembrane region" description="Helical" evidence="6">
    <location>
        <begin position="371"/>
        <end position="392"/>
    </location>
</feature>
<keyword evidence="9" id="KW-1185">Reference proteome</keyword>
<feature type="transmembrane region" description="Helical" evidence="6">
    <location>
        <begin position="212"/>
        <end position="235"/>
    </location>
</feature>
<feature type="transmembrane region" description="Helical" evidence="6">
    <location>
        <begin position="18"/>
        <end position="35"/>
    </location>
</feature>
<reference evidence="8 9" key="1">
    <citation type="submission" date="2019-03" db="EMBL/GenBank/DDBJ databases">
        <title>Genomic Encyclopedia of Type Strains, Phase IV (KMG-IV): sequencing the most valuable type-strain genomes for metagenomic binning, comparative biology and taxonomic classification.</title>
        <authorList>
            <person name="Goeker M."/>
        </authorList>
    </citation>
    <scope>NUCLEOTIDE SEQUENCE [LARGE SCALE GENOMIC DNA]</scope>
    <source>
        <strain evidence="8 9">DSM 25903</strain>
    </source>
</reference>
<dbReference type="PANTHER" id="PTHR43124:SF3">
    <property type="entry name" value="CHLORAMPHENICOL EFFLUX PUMP RV0191"/>
    <property type="match status" value="1"/>
</dbReference>
<comment type="caution">
    <text evidence="8">The sequence shown here is derived from an EMBL/GenBank/DDBJ whole genome shotgun (WGS) entry which is preliminary data.</text>
</comment>
<dbReference type="InterPro" id="IPR036259">
    <property type="entry name" value="MFS_trans_sf"/>
</dbReference>
<proteinExistence type="predicted"/>
<sequence length="401" mass="41564">MTSPAAASTDPAEVRRTILILSVCGFASALSTRFVDPMITVIARDLEADPLRVALLSTAYALPYALIQLVLGPIGDALGKELVTKIIMVVLTVTTLACAAAPDLTTLFVFRVLSGMAAGGIIPMGLATIGDRVRMVDRQVAIGRFLTAVLTGQLLGGIGAGLVADGFGWRGVFLFATLLTAASTVAVLIGFRGYRSAGGELSFASAGRRYRSIIAIGRVRWLVLFVFAEGILVYGVHPYIAAMLEASGTGGPTEAGIAIAAFAVGGILYTLVVRWLLNTLGLFRMLRVAGFIAGAGYLALAPVLPAWVAAIGLFVVGIGFYMLHNSFQTQITEMVPTARASAVSLHAFGFFIGQALGPVLFGLVLASQGRATALIACACGLVVLGLTAGYVLSRPASPAGR</sequence>
<dbReference type="GO" id="GO:0022857">
    <property type="term" value="F:transmembrane transporter activity"/>
    <property type="evidence" value="ECO:0007669"/>
    <property type="project" value="InterPro"/>
</dbReference>
<evidence type="ECO:0000313" key="9">
    <source>
        <dbReference type="Proteomes" id="UP000295122"/>
    </source>
</evidence>
<feature type="transmembrane region" description="Helical" evidence="6">
    <location>
        <begin position="255"/>
        <end position="277"/>
    </location>
</feature>
<dbReference type="PANTHER" id="PTHR43124">
    <property type="entry name" value="PURINE EFFLUX PUMP PBUE"/>
    <property type="match status" value="1"/>
</dbReference>
<dbReference type="OrthoDB" id="7930524at2"/>
<evidence type="ECO:0000256" key="1">
    <source>
        <dbReference type="ARBA" id="ARBA00004651"/>
    </source>
</evidence>
<feature type="transmembrane region" description="Helical" evidence="6">
    <location>
        <begin position="108"/>
        <end position="129"/>
    </location>
</feature>
<feature type="transmembrane region" description="Helical" evidence="6">
    <location>
        <begin position="82"/>
        <end position="102"/>
    </location>
</feature>
<dbReference type="RefSeq" id="WP_133769645.1">
    <property type="nucleotide sequence ID" value="NZ_SNZR01000011.1"/>
</dbReference>
<dbReference type="GO" id="GO:0005886">
    <property type="term" value="C:plasma membrane"/>
    <property type="evidence" value="ECO:0007669"/>
    <property type="project" value="UniProtKB-SubCell"/>
</dbReference>
<dbReference type="InterPro" id="IPR050189">
    <property type="entry name" value="MFS_Efflux_Transporters"/>
</dbReference>
<feature type="transmembrane region" description="Helical" evidence="6">
    <location>
        <begin position="306"/>
        <end position="323"/>
    </location>
</feature>
<feature type="domain" description="Major facilitator superfamily (MFS) profile" evidence="7">
    <location>
        <begin position="17"/>
        <end position="397"/>
    </location>
</feature>
<organism evidence="8 9">
    <name type="scientific">Enterovirga rhinocerotis</name>
    <dbReference type="NCBI Taxonomy" id="1339210"/>
    <lineage>
        <taxon>Bacteria</taxon>
        <taxon>Pseudomonadati</taxon>
        <taxon>Pseudomonadota</taxon>
        <taxon>Alphaproteobacteria</taxon>
        <taxon>Hyphomicrobiales</taxon>
        <taxon>Methylobacteriaceae</taxon>
        <taxon>Enterovirga</taxon>
    </lineage>
</organism>
<dbReference type="InterPro" id="IPR020846">
    <property type="entry name" value="MFS_dom"/>
</dbReference>
<dbReference type="Pfam" id="PF07690">
    <property type="entry name" value="MFS_1"/>
    <property type="match status" value="1"/>
</dbReference>
<feature type="transmembrane region" description="Helical" evidence="6">
    <location>
        <begin position="55"/>
        <end position="75"/>
    </location>
</feature>
<dbReference type="PROSITE" id="PS50850">
    <property type="entry name" value="MFS"/>
    <property type="match status" value="1"/>
</dbReference>
<comment type="subcellular location">
    <subcellularLocation>
        <location evidence="1">Cell membrane</location>
        <topology evidence="1">Multi-pass membrane protein</topology>
    </subcellularLocation>
</comment>
<keyword evidence="5 6" id="KW-0472">Membrane</keyword>
<evidence type="ECO:0000256" key="6">
    <source>
        <dbReference type="SAM" id="Phobius"/>
    </source>
</evidence>
<gene>
    <name evidence="8" type="ORF">EV668_2075</name>
</gene>
<dbReference type="Gene3D" id="1.20.1250.20">
    <property type="entry name" value="MFS general substrate transporter like domains"/>
    <property type="match status" value="1"/>
</dbReference>
<dbReference type="CDD" id="cd17324">
    <property type="entry name" value="MFS_NepI_like"/>
    <property type="match status" value="1"/>
</dbReference>
<accession>A0A4R7CCB4</accession>
<protein>
    <submittedName>
        <fullName evidence="8">Putative MFS family arabinose efflux permease</fullName>
    </submittedName>
</protein>
<evidence type="ECO:0000259" key="7">
    <source>
        <dbReference type="PROSITE" id="PS50850"/>
    </source>
</evidence>